<name>A0A653C1M4_CALMS</name>
<accession>A0A653C1M4</accession>
<proteinExistence type="predicted"/>
<evidence type="ECO:0000313" key="2">
    <source>
        <dbReference type="Proteomes" id="UP000410492"/>
    </source>
</evidence>
<dbReference type="Proteomes" id="UP000410492">
    <property type="component" value="Unassembled WGS sequence"/>
</dbReference>
<dbReference type="EMBL" id="CAACVG010006747">
    <property type="protein sequence ID" value="VEN41403.1"/>
    <property type="molecule type" value="Genomic_DNA"/>
</dbReference>
<evidence type="ECO:0000313" key="1">
    <source>
        <dbReference type="EMBL" id="VEN41403.1"/>
    </source>
</evidence>
<sequence>MFRQYMVFQRSFIYEFGIAVDTSDELLVFTRYR</sequence>
<protein>
    <submittedName>
        <fullName evidence="1">Uncharacterized protein</fullName>
    </submittedName>
</protein>
<organism evidence="1 2">
    <name type="scientific">Callosobruchus maculatus</name>
    <name type="common">Southern cowpea weevil</name>
    <name type="synonym">Pulse bruchid</name>
    <dbReference type="NCBI Taxonomy" id="64391"/>
    <lineage>
        <taxon>Eukaryota</taxon>
        <taxon>Metazoa</taxon>
        <taxon>Ecdysozoa</taxon>
        <taxon>Arthropoda</taxon>
        <taxon>Hexapoda</taxon>
        <taxon>Insecta</taxon>
        <taxon>Pterygota</taxon>
        <taxon>Neoptera</taxon>
        <taxon>Endopterygota</taxon>
        <taxon>Coleoptera</taxon>
        <taxon>Polyphaga</taxon>
        <taxon>Cucujiformia</taxon>
        <taxon>Chrysomeloidea</taxon>
        <taxon>Chrysomelidae</taxon>
        <taxon>Bruchinae</taxon>
        <taxon>Bruchini</taxon>
        <taxon>Callosobruchus</taxon>
    </lineage>
</organism>
<gene>
    <name evidence="1" type="ORF">CALMAC_LOCUS5237</name>
</gene>
<reference evidence="1 2" key="1">
    <citation type="submission" date="2019-01" db="EMBL/GenBank/DDBJ databases">
        <authorList>
            <person name="Sayadi A."/>
        </authorList>
    </citation>
    <scope>NUCLEOTIDE SEQUENCE [LARGE SCALE GENOMIC DNA]</scope>
</reference>
<dbReference type="AlphaFoldDB" id="A0A653C1M4"/>
<keyword evidence="2" id="KW-1185">Reference proteome</keyword>